<dbReference type="InterPro" id="IPR013815">
    <property type="entry name" value="ATP_grasp_subdomain_1"/>
</dbReference>
<evidence type="ECO:0000256" key="4">
    <source>
        <dbReference type="ARBA" id="ARBA00022598"/>
    </source>
</evidence>
<dbReference type="PANTHER" id="PTHR23132:SF23">
    <property type="entry name" value="D-ALANINE--D-ALANINE LIGASE B"/>
    <property type="match status" value="1"/>
</dbReference>
<evidence type="ECO:0000256" key="10">
    <source>
        <dbReference type="ARBA" id="ARBA00022984"/>
    </source>
</evidence>
<keyword evidence="4 12" id="KW-0436">Ligase</keyword>
<comment type="subcellular location">
    <subcellularLocation>
        <location evidence="1 12">Cytoplasm</location>
    </subcellularLocation>
</comment>
<dbReference type="EMBL" id="BAAACG010000008">
    <property type="protein sequence ID" value="GAA0739664.1"/>
    <property type="molecule type" value="Genomic_DNA"/>
</dbReference>
<dbReference type="Pfam" id="PF07478">
    <property type="entry name" value="Dala_Dala_lig_C"/>
    <property type="match status" value="1"/>
</dbReference>
<dbReference type="EC" id="6.3.2.4" evidence="12"/>
<dbReference type="PANTHER" id="PTHR23132">
    <property type="entry name" value="D-ALANINE--D-ALANINE LIGASE"/>
    <property type="match status" value="1"/>
</dbReference>
<comment type="similarity">
    <text evidence="2 12">Belongs to the D-alanine--D-alanine ligase family.</text>
</comment>
<dbReference type="HAMAP" id="MF_00047">
    <property type="entry name" value="Dala_Dala_lig"/>
    <property type="match status" value="1"/>
</dbReference>
<dbReference type="PIRSF" id="PIRSF039102">
    <property type="entry name" value="Ddl/VanB"/>
    <property type="match status" value="1"/>
</dbReference>
<dbReference type="PROSITE" id="PS50975">
    <property type="entry name" value="ATP_GRASP"/>
    <property type="match status" value="1"/>
</dbReference>
<dbReference type="SUPFAM" id="SSF52440">
    <property type="entry name" value="PreATP-grasp domain"/>
    <property type="match status" value="1"/>
</dbReference>
<evidence type="ECO:0000256" key="8">
    <source>
        <dbReference type="ARBA" id="ARBA00022842"/>
    </source>
</evidence>
<name>A0ABP3UPE7_9CLOT</name>
<evidence type="ECO:0000256" key="1">
    <source>
        <dbReference type="ARBA" id="ARBA00004496"/>
    </source>
</evidence>
<evidence type="ECO:0000313" key="15">
    <source>
        <dbReference type="EMBL" id="GAA0739664.1"/>
    </source>
</evidence>
<dbReference type="RefSeq" id="WP_343761026.1">
    <property type="nucleotide sequence ID" value="NZ_BAAACG010000008.1"/>
</dbReference>
<organism evidence="15 16">
    <name type="scientific">Clostridium oceanicum</name>
    <dbReference type="NCBI Taxonomy" id="1543"/>
    <lineage>
        <taxon>Bacteria</taxon>
        <taxon>Bacillati</taxon>
        <taxon>Bacillota</taxon>
        <taxon>Clostridia</taxon>
        <taxon>Eubacteriales</taxon>
        <taxon>Clostridiaceae</taxon>
        <taxon>Clostridium</taxon>
    </lineage>
</organism>
<comment type="catalytic activity">
    <reaction evidence="12">
        <text>2 D-alanine + ATP = D-alanyl-D-alanine + ADP + phosphate + H(+)</text>
        <dbReference type="Rhea" id="RHEA:11224"/>
        <dbReference type="ChEBI" id="CHEBI:15378"/>
        <dbReference type="ChEBI" id="CHEBI:30616"/>
        <dbReference type="ChEBI" id="CHEBI:43474"/>
        <dbReference type="ChEBI" id="CHEBI:57416"/>
        <dbReference type="ChEBI" id="CHEBI:57822"/>
        <dbReference type="ChEBI" id="CHEBI:456216"/>
        <dbReference type="EC" id="6.3.2.4"/>
    </reaction>
</comment>
<proteinExistence type="inferred from homology"/>
<evidence type="ECO:0000256" key="7">
    <source>
        <dbReference type="ARBA" id="ARBA00022840"/>
    </source>
</evidence>
<dbReference type="SUPFAM" id="SSF56059">
    <property type="entry name" value="Glutathione synthetase ATP-binding domain-like"/>
    <property type="match status" value="1"/>
</dbReference>
<dbReference type="Proteomes" id="UP001501510">
    <property type="component" value="Unassembled WGS sequence"/>
</dbReference>
<dbReference type="NCBIfam" id="NF002378">
    <property type="entry name" value="PRK01372.1"/>
    <property type="match status" value="1"/>
</dbReference>
<reference evidence="16" key="1">
    <citation type="journal article" date="2019" name="Int. J. Syst. Evol. Microbiol.">
        <title>The Global Catalogue of Microorganisms (GCM) 10K type strain sequencing project: providing services to taxonomists for standard genome sequencing and annotation.</title>
        <authorList>
            <consortium name="The Broad Institute Genomics Platform"/>
            <consortium name="The Broad Institute Genome Sequencing Center for Infectious Disease"/>
            <person name="Wu L."/>
            <person name="Ma J."/>
        </authorList>
    </citation>
    <scope>NUCLEOTIDE SEQUENCE [LARGE SCALE GENOMIC DNA]</scope>
    <source>
        <strain evidence="16">JCM 1407</strain>
    </source>
</reference>
<protein>
    <recommendedName>
        <fullName evidence="12">D-alanine--D-alanine ligase</fullName>
        <ecNumber evidence="12">6.3.2.4</ecNumber>
    </recommendedName>
    <alternativeName>
        <fullName evidence="12">D-Ala-D-Ala ligase</fullName>
    </alternativeName>
    <alternativeName>
        <fullName evidence="12">D-alanylalanine synthetase</fullName>
    </alternativeName>
</protein>
<sequence length="299" mass="33340">MKIGVVMGGISSEREISLNSGKEIMKYIDSDKYDVVPVVIDKKEDIVEKSKGLDFAFIALHGKFGEDGEVQSVLQTLDIPYSGCGPLTSGICMDKDVTKRMLKSADINTADWINVTKIDEIDYEAVEKMGYPVFVKPNSGGSSVATNLIKSKEGLKEAVELALKYDKEVMIEQYIKGEEITCCMLNEKMLPVIAIKPNGEFFDLKCKYDGSSEEVIVDLEEKLHKQVEKMALGCWKVLKCDVYVRVDMIVKDSIPYVLELNTLPGMTKNSLFPKSANAVNMSFSDLLDVMIQDSLKVER</sequence>
<evidence type="ECO:0000256" key="9">
    <source>
        <dbReference type="ARBA" id="ARBA00022960"/>
    </source>
</evidence>
<dbReference type="InterPro" id="IPR011127">
    <property type="entry name" value="Dala_Dala_lig_N"/>
</dbReference>
<dbReference type="InterPro" id="IPR005905">
    <property type="entry name" value="D_ala_D_ala"/>
</dbReference>
<feature type="domain" description="ATP-grasp" evidence="14">
    <location>
        <begin position="99"/>
        <end position="292"/>
    </location>
</feature>
<dbReference type="Gene3D" id="3.40.50.20">
    <property type="match status" value="1"/>
</dbReference>
<evidence type="ECO:0000256" key="12">
    <source>
        <dbReference type="HAMAP-Rule" id="MF_00047"/>
    </source>
</evidence>
<keyword evidence="8" id="KW-0460">Magnesium</keyword>
<evidence type="ECO:0000259" key="14">
    <source>
        <dbReference type="PROSITE" id="PS50975"/>
    </source>
</evidence>
<evidence type="ECO:0000256" key="6">
    <source>
        <dbReference type="ARBA" id="ARBA00022741"/>
    </source>
</evidence>
<dbReference type="InterPro" id="IPR000291">
    <property type="entry name" value="D-Ala_lig_Van_CS"/>
</dbReference>
<dbReference type="PROSITE" id="PS00844">
    <property type="entry name" value="DALA_DALA_LIGASE_2"/>
    <property type="match status" value="1"/>
</dbReference>
<comment type="pathway">
    <text evidence="12">Cell wall biogenesis; peptidoglycan biosynthesis.</text>
</comment>
<evidence type="ECO:0000313" key="16">
    <source>
        <dbReference type="Proteomes" id="UP001501510"/>
    </source>
</evidence>
<evidence type="ECO:0000256" key="3">
    <source>
        <dbReference type="ARBA" id="ARBA00022490"/>
    </source>
</evidence>
<evidence type="ECO:0000256" key="11">
    <source>
        <dbReference type="ARBA" id="ARBA00023316"/>
    </source>
</evidence>
<keyword evidence="3 12" id="KW-0963">Cytoplasm</keyword>
<comment type="function">
    <text evidence="12">Cell wall formation.</text>
</comment>
<evidence type="ECO:0000256" key="5">
    <source>
        <dbReference type="ARBA" id="ARBA00022723"/>
    </source>
</evidence>
<dbReference type="PROSITE" id="PS00843">
    <property type="entry name" value="DALA_DALA_LIGASE_1"/>
    <property type="match status" value="1"/>
</dbReference>
<keyword evidence="5" id="KW-0479">Metal-binding</keyword>
<gene>
    <name evidence="12" type="primary">ddl</name>
    <name evidence="15" type="ORF">GCM10008906_18690</name>
</gene>
<dbReference type="InterPro" id="IPR016185">
    <property type="entry name" value="PreATP-grasp_dom_sf"/>
</dbReference>
<dbReference type="GO" id="GO:0016874">
    <property type="term" value="F:ligase activity"/>
    <property type="evidence" value="ECO:0007669"/>
    <property type="project" value="UniProtKB-KW"/>
</dbReference>
<keyword evidence="16" id="KW-1185">Reference proteome</keyword>
<keyword evidence="10 12" id="KW-0573">Peptidoglycan synthesis</keyword>
<dbReference type="Pfam" id="PF01820">
    <property type="entry name" value="Dala_Dala_lig_N"/>
    <property type="match status" value="2"/>
</dbReference>
<evidence type="ECO:0000256" key="2">
    <source>
        <dbReference type="ARBA" id="ARBA00010871"/>
    </source>
</evidence>
<comment type="caution">
    <text evidence="15">The sequence shown here is derived from an EMBL/GenBank/DDBJ whole genome shotgun (WGS) entry which is preliminary data.</text>
</comment>
<keyword evidence="9 12" id="KW-0133">Cell shape</keyword>
<dbReference type="NCBIfam" id="TIGR01205">
    <property type="entry name" value="D_ala_D_alaTIGR"/>
    <property type="match status" value="1"/>
</dbReference>
<dbReference type="InterPro" id="IPR011095">
    <property type="entry name" value="Dala_Dala_lig_C"/>
</dbReference>
<dbReference type="Gene3D" id="3.30.1490.20">
    <property type="entry name" value="ATP-grasp fold, A domain"/>
    <property type="match status" value="1"/>
</dbReference>
<keyword evidence="7 13" id="KW-0067">ATP-binding</keyword>
<accession>A0ABP3UPE7</accession>
<keyword evidence="6 13" id="KW-0547">Nucleotide-binding</keyword>
<dbReference type="InterPro" id="IPR011761">
    <property type="entry name" value="ATP-grasp"/>
</dbReference>
<evidence type="ECO:0000256" key="13">
    <source>
        <dbReference type="PROSITE-ProRule" id="PRU00409"/>
    </source>
</evidence>
<dbReference type="Gene3D" id="3.30.470.20">
    <property type="entry name" value="ATP-grasp fold, B domain"/>
    <property type="match status" value="1"/>
</dbReference>
<keyword evidence="11 12" id="KW-0961">Cell wall biogenesis/degradation</keyword>